<evidence type="ECO:0000313" key="2">
    <source>
        <dbReference type="EMBL" id="EQD65168.1"/>
    </source>
</evidence>
<dbReference type="EMBL" id="AUZY01004092">
    <property type="protein sequence ID" value="EQD65168.1"/>
    <property type="molecule type" value="Genomic_DNA"/>
</dbReference>
<keyword evidence="1" id="KW-1133">Transmembrane helix</keyword>
<feature type="non-terminal residue" evidence="2">
    <location>
        <position position="159"/>
    </location>
</feature>
<protein>
    <submittedName>
        <fullName evidence="2">Uncharacterized protein</fullName>
    </submittedName>
</protein>
<gene>
    <name evidence="2" type="ORF">B1B_06454</name>
</gene>
<feature type="transmembrane region" description="Helical" evidence="1">
    <location>
        <begin position="126"/>
        <end position="147"/>
    </location>
</feature>
<keyword evidence="1" id="KW-0812">Transmembrane</keyword>
<keyword evidence="1" id="KW-0472">Membrane</keyword>
<feature type="transmembrane region" description="Helical" evidence="1">
    <location>
        <begin position="94"/>
        <end position="114"/>
    </location>
</feature>
<organism evidence="2">
    <name type="scientific">mine drainage metagenome</name>
    <dbReference type="NCBI Taxonomy" id="410659"/>
    <lineage>
        <taxon>unclassified sequences</taxon>
        <taxon>metagenomes</taxon>
        <taxon>ecological metagenomes</taxon>
    </lineage>
</organism>
<proteinExistence type="predicted"/>
<sequence>MKAQFFDFLYAFPIPLFGQIGKLKRLQTDTRGIHENTWRNDAAGMPDPELRLCNDYYAAFGENISSKPVFENAYEYLVHSYQTDTRPMALWQHVLLIVLTLAEAAGTGFLLAPWVSQEMSAAQIGYVGWIIAFAFAFGMLILTHFAGHSYKKAALFKSV</sequence>
<dbReference type="AlphaFoldDB" id="T1B9R5"/>
<name>T1B9R5_9ZZZZ</name>
<comment type="caution">
    <text evidence="2">The sequence shown here is derived from an EMBL/GenBank/DDBJ whole genome shotgun (WGS) entry which is preliminary data.</text>
</comment>
<reference evidence="2" key="1">
    <citation type="submission" date="2013-08" db="EMBL/GenBank/DDBJ databases">
        <authorList>
            <person name="Mendez C."/>
            <person name="Richter M."/>
            <person name="Ferrer M."/>
            <person name="Sanchez J."/>
        </authorList>
    </citation>
    <scope>NUCLEOTIDE SEQUENCE</scope>
</reference>
<accession>T1B9R5</accession>
<evidence type="ECO:0000256" key="1">
    <source>
        <dbReference type="SAM" id="Phobius"/>
    </source>
</evidence>
<reference evidence="2" key="2">
    <citation type="journal article" date="2014" name="ISME J.">
        <title>Microbial stratification in low pH oxic and suboxic macroscopic growths along an acid mine drainage.</title>
        <authorList>
            <person name="Mendez-Garcia C."/>
            <person name="Mesa V."/>
            <person name="Sprenger R.R."/>
            <person name="Richter M."/>
            <person name="Diez M.S."/>
            <person name="Solano J."/>
            <person name="Bargiela R."/>
            <person name="Golyshina O.V."/>
            <person name="Manteca A."/>
            <person name="Ramos J.L."/>
            <person name="Gallego J.R."/>
            <person name="Llorente I."/>
            <person name="Martins Dos Santos V.A."/>
            <person name="Jensen O.N."/>
            <person name="Pelaez A.I."/>
            <person name="Sanchez J."/>
            <person name="Ferrer M."/>
        </authorList>
    </citation>
    <scope>NUCLEOTIDE SEQUENCE</scope>
</reference>